<feature type="compositionally biased region" description="Polar residues" evidence="1">
    <location>
        <begin position="1"/>
        <end position="18"/>
    </location>
</feature>
<organism evidence="2">
    <name type="scientific">Yersinia ruckeri</name>
    <dbReference type="NCBI Taxonomy" id="29486"/>
    <lineage>
        <taxon>Bacteria</taxon>
        <taxon>Pseudomonadati</taxon>
        <taxon>Pseudomonadota</taxon>
        <taxon>Gammaproteobacteria</taxon>
        <taxon>Enterobacterales</taxon>
        <taxon>Yersiniaceae</taxon>
        <taxon>Yersinia</taxon>
    </lineage>
</organism>
<evidence type="ECO:0000256" key="1">
    <source>
        <dbReference type="SAM" id="MobiDB-lite"/>
    </source>
</evidence>
<name>A0A0A8VJ84_YERRU</name>
<sequence>MDVSSNGKNGLRETQASDENAADNHLLTMVIVQFHTIQPIKR</sequence>
<feature type="region of interest" description="Disordered" evidence="1">
    <location>
        <begin position="1"/>
        <end position="22"/>
    </location>
</feature>
<proteinExistence type="predicted"/>
<dbReference type="AlphaFoldDB" id="A0A0A8VJ84"/>
<gene>
    <name evidence="2" type="ORF">CSF007_11480</name>
</gene>
<dbReference type="EMBL" id="LN681231">
    <property type="protein sequence ID" value="CEK28039.1"/>
    <property type="molecule type" value="Genomic_DNA"/>
</dbReference>
<protein>
    <submittedName>
        <fullName evidence="2">Uncharacterized protein</fullName>
    </submittedName>
</protein>
<reference evidence="2" key="1">
    <citation type="journal article" date="2015" name="Genome Announc.">
        <title>Complete Genome Sequence of Yersinia ruckeri Strain CSF007-82, Etiologic Agent of Red Mouth Disease in Salmonid Fish.</title>
        <authorList>
            <person name="Nelson M.C."/>
            <person name="LaPatra S.E."/>
            <person name="Welch T.J."/>
            <person name="Graf J."/>
        </authorList>
    </citation>
    <scope>NUCLEOTIDE SEQUENCE</scope>
    <source>
        <strain evidence="2">CSF007-82</strain>
    </source>
</reference>
<evidence type="ECO:0000313" key="2">
    <source>
        <dbReference type="EMBL" id="CEK28039.1"/>
    </source>
</evidence>
<accession>A0A0A8VJ84</accession>